<dbReference type="RefSeq" id="WP_105867320.1">
    <property type="nucleotide sequence ID" value="NZ_PVLV01000048.1"/>
</dbReference>
<dbReference type="AlphaFoldDB" id="A0A2S9Q1M8"/>
<reference evidence="1 2" key="1">
    <citation type="submission" date="2018-03" db="EMBL/GenBank/DDBJ databases">
        <title>Novel Streptomyces sp. from soil.</title>
        <authorList>
            <person name="Tan G.Y.A."/>
            <person name="Lee Z.Y."/>
        </authorList>
    </citation>
    <scope>NUCLEOTIDE SEQUENCE [LARGE SCALE GENOMIC DNA]</scope>
    <source>
        <strain evidence="1 2">ST5x</strain>
    </source>
</reference>
<name>A0A2S9Q1M8_9ACTN</name>
<dbReference type="InterPro" id="IPR024747">
    <property type="entry name" value="Pyridox_Oxase-rel"/>
</dbReference>
<dbReference type="Gene3D" id="2.30.110.10">
    <property type="entry name" value="Electron Transport, Fmn-binding Protein, Chain A"/>
    <property type="match status" value="1"/>
</dbReference>
<accession>A0A2S9Q1M8</accession>
<sequence length="144" mass="15301">MHSATPAGPGAALPSGPDAVAGALELLRRVAWGRAAVTRQAMPFMASARHVVTREGVLLLRLHRGLDCHRALDGGVAAYAADNLTSGDCALWTAQCTGTAHLAEPDERQQALFGPRPRRADGAPYEPVYLRLDPQFATVHTLDV</sequence>
<evidence type="ECO:0008006" key="3">
    <source>
        <dbReference type="Google" id="ProtNLM"/>
    </source>
</evidence>
<evidence type="ECO:0000313" key="2">
    <source>
        <dbReference type="Proteomes" id="UP000239322"/>
    </source>
</evidence>
<dbReference type="EMBL" id="PVLV01000048">
    <property type="protein sequence ID" value="PRH80585.1"/>
    <property type="molecule type" value="Genomic_DNA"/>
</dbReference>
<evidence type="ECO:0000313" key="1">
    <source>
        <dbReference type="EMBL" id="PRH80585.1"/>
    </source>
</evidence>
<dbReference type="Proteomes" id="UP000239322">
    <property type="component" value="Unassembled WGS sequence"/>
</dbReference>
<dbReference type="OrthoDB" id="4279675at2"/>
<proteinExistence type="predicted"/>
<comment type="caution">
    <text evidence="1">The sequence shown here is derived from an EMBL/GenBank/DDBJ whole genome shotgun (WGS) entry which is preliminary data.</text>
</comment>
<dbReference type="Pfam" id="PF12900">
    <property type="entry name" value="Pyridox_ox_2"/>
    <property type="match status" value="1"/>
</dbReference>
<dbReference type="InterPro" id="IPR012349">
    <property type="entry name" value="Split_barrel_FMN-bd"/>
</dbReference>
<protein>
    <recommendedName>
        <fullName evidence="3">Pyridoxamine 5'-phosphate oxidase family protein</fullName>
    </recommendedName>
</protein>
<organism evidence="1 2">
    <name type="scientific">Streptomyces solincola</name>
    <dbReference type="NCBI Taxonomy" id="2100817"/>
    <lineage>
        <taxon>Bacteria</taxon>
        <taxon>Bacillati</taxon>
        <taxon>Actinomycetota</taxon>
        <taxon>Actinomycetes</taxon>
        <taxon>Kitasatosporales</taxon>
        <taxon>Streptomycetaceae</taxon>
        <taxon>Streptomyces</taxon>
    </lineage>
</organism>
<keyword evidence="2" id="KW-1185">Reference proteome</keyword>
<gene>
    <name evidence="1" type="ORF">C6N75_03330</name>
</gene>